<evidence type="ECO:0000256" key="8">
    <source>
        <dbReference type="PROSITE-ProRule" id="PRU00176"/>
    </source>
</evidence>
<dbReference type="PROSITE" id="PS50102">
    <property type="entry name" value="RRM"/>
    <property type="match status" value="1"/>
</dbReference>
<dbReference type="GO" id="GO:0006261">
    <property type="term" value="P:DNA-templated DNA replication"/>
    <property type="evidence" value="ECO:0007669"/>
    <property type="project" value="InterPro"/>
</dbReference>
<dbReference type="SUPFAM" id="SSF158702">
    <property type="entry name" value="Sec63 N-terminal domain-like"/>
    <property type="match status" value="1"/>
</dbReference>
<dbReference type="InterPro" id="IPR027417">
    <property type="entry name" value="P-loop_NTPase"/>
</dbReference>
<dbReference type="InterPro" id="IPR011545">
    <property type="entry name" value="DEAD/DEAH_box_helicase_dom"/>
</dbReference>
<dbReference type="SMART" id="SM00490">
    <property type="entry name" value="HELICc"/>
    <property type="match status" value="1"/>
</dbReference>
<dbReference type="GO" id="GO:0003677">
    <property type="term" value="F:DNA binding"/>
    <property type="evidence" value="ECO:0007669"/>
    <property type="project" value="InterPro"/>
</dbReference>
<dbReference type="Gene3D" id="1.20.1060.10">
    <property type="entry name" value="Taq DNA Polymerase, Chain T, domain 4"/>
    <property type="match status" value="1"/>
</dbReference>
<keyword evidence="8" id="KW-0694">RNA-binding</keyword>
<evidence type="ECO:0000256" key="3">
    <source>
        <dbReference type="ARBA" id="ARBA00022695"/>
    </source>
</evidence>
<dbReference type="SUPFAM" id="SSF52540">
    <property type="entry name" value="P-loop containing nucleoside triphosphate hydrolases"/>
    <property type="match status" value="2"/>
</dbReference>
<dbReference type="GO" id="GO:0005524">
    <property type="term" value="F:ATP binding"/>
    <property type="evidence" value="ECO:0007669"/>
    <property type="project" value="UniProtKB-KW"/>
</dbReference>
<dbReference type="InterPro" id="IPR001650">
    <property type="entry name" value="Helicase_C-like"/>
</dbReference>
<dbReference type="PANTHER" id="PTHR10133:SF62">
    <property type="entry name" value="DNA POLYMERASE THETA"/>
    <property type="match status" value="1"/>
</dbReference>
<dbReference type="Gene3D" id="3.30.70.370">
    <property type="match status" value="1"/>
</dbReference>
<evidence type="ECO:0000256" key="4">
    <source>
        <dbReference type="ARBA" id="ARBA00022741"/>
    </source>
</evidence>
<dbReference type="Pfam" id="PF00270">
    <property type="entry name" value="DEAD"/>
    <property type="match status" value="1"/>
</dbReference>
<protein>
    <recommendedName>
        <fullName evidence="1">DNA-directed DNA polymerase</fullName>
        <ecNumber evidence="1">2.7.7.7</ecNumber>
    </recommendedName>
</protein>
<feature type="compositionally biased region" description="Low complexity" evidence="9">
    <location>
        <begin position="12"/>
        <end position="24"/>
    </location>
</feature>
<evidence type="ECO:0000256" key="7">
    <source>
        <dbReference type="ARBA" id="ARBA00049244"/>
    </source>
</evidence>
<dbReference type="InterPro" id="IPR043502">
    <property type="entry name" value="DNA/RNA_pol_sf"/>
</dbReference>
<feature type="region of interest" description="Disordered" evidence="9">
    <location>
        <begin position="1"/>
        <end position="44"/>
    </location>
</feature>
<dbReference type="Pfam" id="PF21099">
    <property type="entry name" value="POLQ_helical"/>
    <property type="match status" value="1"/>
</dbReference>
<dbReference type="InterPro" id="IPR002298">
    <property type="entry name" value="DNA_polymerase_A"/>
</dbReference>
<dbReference type="PANTHER" id="PTHR10133">
    <property type="entry name" value="DNA POLYMERASE I"/>
    <property type="match status" value="1"/>
</dbReference>
<evidence type="ECO:0000313" key="13">
    <source>
        <dbReference type="Proteomes" id="UP001177023"/>
    </source>
</evidence>
<comment type="catalytic activity">
    <reaction evidence="7">
        <text>DNA(n) + a 2'-deoxyribonucleoside 5'-triphosphate = DNA(n+1) + diphosphate</text>
        <dbReference type="Rhea" id="RHEA:22508"/>
        <dbReference type="Rhea" id="RHEA-COMP:17339"/>
        <dbReference type="Rhea" id="RHEA-COMP:17340"/>
        <dbReference type="ChEBI" id="CHEBI:33019"/>
        <dbReference type="ChEBI" id="CHEBI:61560"/>
        <dbReference type="ChEBI" id="CHEBI:173112"/>
        <dbReference type="EC" id="2.7.7.7"/>
    </reaction>
</comment>
<evidence type="ECO:0000259" key="11">
    <source>
        <dbReference type="PROSITE" id="PS51194"/>
    </source>
</evidence>
<dbReference type="InterPro" id="IPR035979">
    <property type="entry name" value="RBD_domain_sf"/>
</dbReference>
<organism evidence="12 13">
    <name type="scientific">Mesorhabditis spiculigera</name>
    <dbReference type="NCBI Taxonomy" id="96644"/>
    <lineage>
        <taxon>Eukaryota</taxon>
        <taxon>Metazoa</taxon>
        <taxon>Ecdysozoa</taxon>
        <taxon>Nematoda</taxon>
        <taxon>Chromadorea</taxon>
        <taxon>Rhabditida</taxon>
        <taxon>Rhabditina</taxon>
        <taxon>Rhabditomorpha</taxon>
        <taxon>Rhabditoidea</taxon>
        <taxon>Rhabditidae</taxon>
        <taxon>Mesorhabditinae</taxon>
        <taxon>Mesorhabditis</taxon>
    </lineage>
</organism>
<dbReference type="Gene3D" id="3.40.50.300">
    <property type="entry name" value="P-loop containing nucleotide triphosphate hydrolases"/>
    <property type="match status" value="2"/>
</dbReference>
<dbReference type="SUPFAM" id="SSF54928">
    <property type="entry name" value="RNA-binding domain, RBD"/>
    <property type="match status" value="1"/>
</dbReference>
<dbReference type="InterPro" id="IPR014001">
    <property type="entry name" value="Helicase_ATP-bd"/>
</dbReference>
<dbReference type="InterPro" id="IPR000504">
    <property type="entry name" value="RRM_dom"/>
</dbReference>
<dbReference type="Gene3D" id="1.10.150.20">
    <property type="entry name" value="5' to 3' exonuclease, C-terminal subdomain"/>
    <property type="match status" value="1"/>
</dbReference>
<keyword evidence="4" id="KW-0547">Nucleotide-binding</keyword>
<comment type="caution">
    <text evidence="12">The sequence shown here is derived from an EMBL/GenBank/DDBJ whole genome shotgun (WGS) entry which is preliminary data.</text>
</comment>
<keyword evidence="13" id="KW-1185">Reference proteome</keyword>
<dbReference type="Pfam" id="PF00271">
    <property type="entry name" value="Helicase_C"/>
    <property type="match status" value="1"/>
</dbReference>
<dbReference type="EC" id="2.7.7.7" evidence="1"/>
<evidence type="ECO:0000256" key="6">
    <source>
        <dbReference type="ARBA" id="ARBA00022932"/>
    </source>
</evidence>
<dbReference type="SMART" id="SM00487">
    <property type="entry name" value="DEXDc"/>
    <property type="match status" value="1"/>
</dbReference>
<gene>
    <name evidence="12" type="ORF">MSPICULIGERA_LOCUS16021</name>
</gene>
<dbReference type="Pfam" id="PF00076">
    <property type="entry name" value="RRM_1"/>
    <property type="match status" value="1"/>
</dbReference>
<evidence type="ECO:0000256" key="9">
    <source>
        <dbReference type="SAM" id="MobiDB-lite"/>
    </source>
</evidence>
<evidence type="ECO:0000256" key="1">
    <source>
        <dbReference type="ARBA" id="ARBA00012417"/>
    </source>
</evidence>
<dbReference type="GO" id="GO:0003887">
    <property type="term" value="F:DNA-directed DNA polymerase activity"/>
    <property type="evidence" value="ECO:0007669"/>
    <property type="project" value="UniProtKB-KW"/>
</dbReference>
<feature type="domain" description="Helicase C-terminal" evidence="11">
    <location>
        <begin position="430"/>
        <end position="642"/>
    </location>
</feature>
<dbReference type="Gene3D" id="3.30.70.330">
    <property type="match status" value="1"/>
</dbReference>
<dbReference type="SMART" id="SM00482">
    <property type="entry name" value="POLAc"/>
    <property type="match status" value="1"/>
</dbReference>
<keyword evidence="2" id="KW-0808">Transferase</keyword>
<keyword evidence="5" id="KW-0067">ATP-binding</keyword>
<accession>A0AA36D1B7</accession>
<keyword evidence="3" id="KW-0548">Nucleotidyltransferase</keyword>
<evidence type="ECO:0000313" key="12">
    <source>
        <dbReference type="EMBL" id="CAJ0577754.1"/>
    </source>
</evidence>
<dbReference type="PROSITE" id="PS00447">
    <property type="entry name" value="DNA_POLYMERASE_A"/>
    <property type="match status" value="1"/>
</dbReference>
<evidence type="ECO:0000256" key="5">
    <source>
        <dbReference type="ARBA" id="ARBA00022840"/>
    </source>
</evidence>
<dbReference type="Gene3D" id="1.10.3380.20">
    <property type="match status" value="1"/>
</dbReference>
<dbReference type="GO" id="GO:0097681">
    <property type="term" value="P:double-strand break repair via alternative nonhomologous end joining"/>
    <property type="evidence" value="ECO:0007669"/>
    <property type="project" value="TreeGrafter"/>
</dbReference>
<evidence type="ECO:0000259" key="10">
    <source>
        <dbReference type="PROSITE" id="PS50102"/>
    </source>
</evidence>
<dbReference type="InterPro" id="IPR019760">
    <property type="entry name" value="DNA-dir_DNA_pol_A_CS"/>
</dbReference>
<proteinExistence type="predicted"/>
<dbReference type="PROSITE" id="PS51194">
    <property type="entry name" value="HELICASE_CTER"/>
    <property type="match status" value="1"/>
</dbReference>
<dbReference type="SMART" id="SM00360">
    <property type="entry name" value="RRM"/>
    <property type="match status" value="1"/>
</dbReference>
<keyword evidence="6" id="KW-0239">DNA-directed DNA polymerase</keyword>
<feature type="region of interest" description="Disordered" evidence="9">
    <location>
        <begin position="1016"/>
        <end position="1047"/>
    </location>
</feature>
<dbReference type="PRINTS" id="PR00868">
    <property type="entry name" value="DNAPOLI"/>
</dbReference>
<dbReference type="InterPro" id="IPR012677">
    <property type="entry name" value="Nucleotide-bd_a/b_plait_sf"/>
</dbReference>
<sequence length="1756" mass="195725">MGMSKKCTAVDSLSDASSTSSRGSKVADGPSKKPATIEMSEERKGGEEYSDRRLFISNFPFSWHEDDLRAFLEDYGPVMEVNIVYNERGSKGFGFATIDDPDRCYRARMELNHTVVQGRRVEGNGLMDVHTYYGRQSGASPLTPPPSGSVYGNLFANPFNNAMGSTDNFPDQPLQPGYLQNYGRPGQDLRKIWCDPSAAALRPLDGFDRSYSANVMCELFEFPSWVPGPIQAGYKTKGIGGLFRWQLEVLEGALTTTDNVLYAAPTSAGKSLVAELLCLRAAMADQKNLWRNLDYEVAGFVGGHQPVDNEWKCAVCTMEKASSILNRMIADEKYDELGIVVVDELHMVSEDSRGNVLEDLIAKVQLLRKMTKNTLRIVAMSATLDEDPSRIEAWIGTGLYQTDFRPIDLAEHLAIGRDLFLVKTMEKQKELPQEFFFPQDRLGVAGWATEGIHRGYSILVFCSSKADVENTASDIAKASRELQRRGVLPQMVVNEDSPLWALKQELERLGEIDENLIRCLKYGIGFHHAGLTVEERECLEKYFRKGAIRVLVSTSTLSSGVNLPANRVIMKAQTRGPNAINAVTYRQMAGRAGRMGLAEKGESIVIVSRSELELLQKLIARNQIFNEFIKRDPRRLVLEATSTKICRNKSDVEQLLGYLLYPSTHTAEEIIDELSAGHFITKNMSAEGVLEIDSTQLGMATINSSLPPYDALRVFSDLKKAVNNVNLNTELHLLFLIVPVSVSLWNQVDWQLLHGIYTTLDPISVGVARIVGVCEAMLVRLMRGTTVQNETQSICKRFFAAMVLQDLINEKPMAEVAQKFRLNRGSLQAFQQHSAMHAAMVVTFSSRIGYYMLHKVLEEFSYRLAFGIRRELSELVQLEGIDGSRARAFHEAGITSLNLLANADPKDITRILQSVVPFESDSADHTVAEWLFGAGLMKLPDAVRALMDGANAILLQKIRELGWVSSTQVDEIKRNKRALVAEAFVEHSGDAPQLEIADSGMGASVISTQPAQKISRPLISAESEPASSEDTEGLTRTPTPPSNPHNISTLSIADVSNIEESFSMASLGIYSVPDYIIIDPNQSSDLFDGSPQPLRTQNGQNYKRDSGPVTGLKRLFTKATAPISPSTSSPVAKVLKGTTLSSDESLQYLAAALPSCSRHKFSIDYFDNVTTLASVQASGDPSVWNLFLERCSRSAEASIACALQGEWNDETVASIYILLPESPVVNIIHFDENASPVIALEERIVQLARILKEMDMLYVFDVTRVALALRQTDVRLEVAHPFDVKYLSYLVLEREPPFRDVYKNAQLTSKLSHTMYFGANIESRIAFEALSLPALYNSYATMAKRQHKSSFLKPEFEAVEAIVRMTSNGIRLNKKVWDERLAQIRRRLIELREDFADSVKQFVPPGSYLDIDDPKDVETLLYDILKLPHEATAKGKRSTSKEMLERIPPSRHPAPRLVIDYRHLKFVLKQQLVPLRYTVKAGPTAEFLMVFPKLNLCTNTGRIMTTSPNIQCLSQHERMLIVPREGWILIGIDYAQLELRVLAHMCGDAKLCELLRRPDYDIFADMAKNMDCERQAAKVMCYGIVYGIGKDSLAKKLDCTTAEAGELINKFYKLFPRVKTYINEVKEQARGLRKVSTFLGRTRNVAIGSNAEETGAEARRSVNFIIQGTASEIFKKAFVAVDRLFREEAQGEIVLPVHDELLVQVPNQDATINSTCRLLRATMENALPLTVPLFVKINIGVTSWGKLSLFNEGDNS</sequence>
<dbReference type="EMBL" id="CATQJA010002651">
    <property type="protein sequence ID" value="CAJ0577754.1"/>
    <property type="molecule type" value="Genomic_DNA"/>
</dbReference>
<dbReference type="Pfam" id="PF00476">
    <property type="entry name" value="DNA_pol_A"/>
    <property type="match status" value="1"/>
</dbReference>
<dbReference type="InterPro" id="IPR001098">
    <property type="entry name" value="DNA-dir_DNA_pol_A_palm_dom"/>
</dbReference>
<dbReference type="GO" id="GO:0003723">
    <property type="term" value="F:RNA binding"/>
    <property type="evidence" value="ECO:0007669"/>
    <property type="project" value="UniProtKB-UniRule"/>
</dbReference>
<dbReference type="SUPFAM" id="SSF56672">
    <property type="entry name" value="DNA/RNA polymerases"/>
    <property type="match status" value="1"/>
</dbReference>
<dbReference type="CDD" id="cd18795">
    <property type="entry name" value="SF2_C_Ski2"/>
    <property type="match status" value="1"/>
</dbReference>
<feature type="non-terminal residue" evidence="12">
    <location>
        <position position="1756"/>
    </location>
</feature>
<dbReference type="Proteomes" id="UP001177023">
    <property type="component" value="Unassembled WGS sequence"/>
</dbReference>
<feature type="domain" description="RRM" evidence="10">
    <location>
        <begin position="52"/>
        <end position="122"/>
    </location>
</feature>
<evidence type="ECO:0000256" key="2">
    <source>
        <dbReference type="ARBA" id="ARBA00022679"/>
    </source>
</evidence>
<name>A0AA36D1B7_9BILA</name>
<dbReference type="InterPro" id="IPR048960">
    <property type="entry name" value="POLQ-like_helical"/>
</dbReference>
<reference evidence="12" key="1">
    <citation type="submission" date="2023-06" db="EMBL/GenBank/DDBJ databases">
        <authorList>
            <person name="Delattre M."/>
        </authorList>
    </citation>
    <scope>NUCLEOTIDE SEQUENCE</scope>
    <source>
        <strain evidence="12">AF72</strain>
    </source>
</reference>